<accession>A0A4R1BCD5</accession>
<evidence type="ECO:0000256" key="1">
    <source>
        <dbReference type="SAM" id="Phobius"/>
    </source>
</evidence>
<reference evidence="3 4" key="1">
    <citation type="submission" date="2019-03" db="EMBL/GenBank/DDBJ databases">
        <title>Genome sequence of Thiobacillaceae bacterium LSR1, a sulfur-oxidizing bacterium isolated from freshwater sediment.</title>
        <authorList>
            <person name="Li S."/>
        </authorList>
    </citation>
    <scope>NUCLEOTIDE SEQUENCE [LARGE SCALE GENOMIC DNA]</scope>
    <source>
        <strain evidence="3 4">LSR1</strain>
    </source>
</reference>
<organism evidence="3 4">
    <name type="scientific">Parasulfuritortus cantonensis</name>
    <dbReference type="NCBI Taxonomy" id="2528202"/>
    <lineage>
        <taxon>Bacteria</taxon>
        <taxon>Pseudomonadati</taxon>
        <taxon>Pseudomonadota</taxon>
        <taxon>Betaproteobacteria</taxon>
        <taxon>Nitrosomonadales</taxon>
        <taxon>Thiobacillaceae</taxon>
        <taxon>Parasulfuritortus</taxon>
    </lineage>
</organism>
<dbReference type="EMBL" id="SJZB01000034">
    <property type="protein sequence ID" value="TCJ14683.1"/>
    <property type="molecule type" value="Genomic_DNA"/>
</dbReference>
<gene>
    <name evidence="3" type="ORF">EZJ19_09565</name>
</gene>
<feature type="transmembrane region" description="Helical" evidence="1">
    <location>
        <begin position="36"/>
        <end position="57"/>
    </location>
</feature>
<feature type="transmembrane region" description="Helical" evidence="1">
    <location>
        <begin position="77"/>
        <end position="94"/>
    </location>
</feature>
<proteinExistence type="predicted"/>
<name>A0A4R1BCD5_9PROT</name>
<dbReference type="OrthoDB" id="565050at2"/>
<dbReference type="AlphaFoldDB" id="A0A4R1BCD5"/>
<feature type="signal peptide" evidence="2">
    <location>
        <begin position="1"/>
        <end position="20"/>
    </location>
</feature>
<dbReference type="Proteomes" id="UP000295443">
    <property type="component" value="Unassembled WGS sequence"/>
</dbReference>
<feature type="chain" id="PRO_5020829767" evidence="2">
    <location>
        <begin position="21"/>
        <end position="142"/>
    </location>
</feature>
<comment type="caution">
    <text evidence="3">The sequence shown here is derived from an EMBL/GenBank/DDBJ whole genome shotgun (WGS) entry which is preliminary data.</text>
</comment>
<protein>
    <submittedName>
        <fullName evidence="3">GtrA family protein</fullName>
    </submittedName>
</protein>
<keyword evidence="1" id="KW-0812">Transmembrane</keyword>
<keyword evidence="1" id="KW-1133">Transmembrane helix</keyword>
<evidence type="ECO:0000256" key="2">
    <source>
        <dbReference type="SAM" id="SignalP"/>
    </source>
</evidence>
<dbReference type="RefSeq" id="WP_131446994.1">
    <property type="nucleotide sequence ID" value="NZ_SJZB01000034.1"/>
</dbReference>
<evidence type="ECO:0000313" key="4">
    <source>
        <dbReference type="Proteomes" id="UP000295443"/>
    </source>
</evidence>
<keyword evidence="1" id="KW-0472">Membrane</keyword>
<dbReference type="NCBIfam" id="NF037976">
    <property type="entry name" value="gtrA_1"/>
    <property type="match status" value="1"/>
</dbReference>
<evidence type="ECO:0000313" key="3">
    <source>
        <dbReference type="EMBL" id="TCJ14683.1"/>
    </source>
</evidence>
<keyword evidence="2" id="KW-0732">Signal</keyword>
<sequence>MKTGTTIALLYALFAAISTAANLGTQAIVVWLYHGLWAIEISVLAGTATGLPVKYMLEKRHIFEFSAENLAHDSKLFFLYSFLGLFTTAIFWGTELAFHRLFGTDAMRYLGGAIGLTAGYLIKYRLDKRFVFVSKTRAAGAT</sequence>
<keyword evidence="4" id="KW-1185">Reference proteome</keyword>
<feature type="transmembrane region" description="Helical" evidence="1">
    <location>
        <begin position="106"/>
        <end position="122"/>
    </location>
</feature>